<organism evidence="1 2">
    <name type="scientific">Rhabditophanes sp. KR3021</name>
    <dbReference type="NCBI Taxonomy" id="114890"/>
    <lineage>
        <taxon>Eukaryota</taxon>
        <taxon>Metazoa</taxon>
        <taxon>Ecdysozoa</taxon>
        <taxon>Nematoda</taxon>
        <taxon>Chromadorea</taxon>
        <taxon>Rhabditida</taxon>
        <taxon>Tylenchina</taxon>
        <taxon>Panagrolaimomorpha</taxon>
        <taxon>Strongyloidoidea</taxon>
        <taxon>Alloionematidae</taxon>
        <taxon>Rhabditophanes</taxon>
    </lineage>
</organism>
<evidence type="ECO:0000313" key="2">
    <source>
        <dbReference type="WBParaSite" id="RSKR_0000126166.1"/>
    </source>
</evidence>
<sequence>MATRLITPNFNYFVDNDVFTDAQLCFTDGSKIKVSRIILCGYSDYFMELFLQNIEETIFPISNMTLTDFKVFYDYILLGDKFVINANNFLSILNVQKVFNISGIENLISNWITKDENYLYQGIVFESTSDTKLEFCRKMSRILIDKEFMKLCKINAFDSFDISSFMELFDQKFIQSKDQDDVLEVITRWIEYDFKNRSCYWIELIQKLNYEKVSKSFLTDYMEKNPKVYESPQLTKFLVSKLSEKIKNETVSSAIIKENIVVIDKKSDAMDNFTEELIKKIRTLLNDKFSLEQIKKEYFNCDENIGRTYQTLKHKK</sequence>
<proteinExistence type="predicted"/>
<protein>
    <submittedName>
        <fullName evidence="2">BTB domain-containing protein</fullName>
    </submittedName>
</protein>
<dbReference type="WBParaSite" id="RSKR_0000126166.1">
    <property type="protein sequence ID" value="RSKR_0000126166.1"/>
    <property type="gene ID" value="RSKR_0000126166"/>
</dbReference>
<dbReference type="Proteomes" id="UP000095286">
    <property type="component" value="Unplaced"/>
</dbReference>
<evidence type="ECO:0000313" key="1">
    <source>
        <dbReference type="Proteomes" id="UP000095286"/>
    </source>
</evidence>
<name>A0AC35TK25_9BILA</name>
<accession>A0AC35TK25</accession>
<reference evidence="2" key="1">
    <citation type="submission" date="2016-11" db="UniProtKB">
        <authorList>
            <consortium name="WormBaseParasite"/>
        </authorList>
    </citation>
    <scope>IDENTIFICATION</scope>
    <source>
        <strain evidence="2">KR3021</strain>
    </source>
</reference>